<sequence length="163" mass="17648">MGLGEMVMMFAAAGGDVVRDGCGCVGAGGFVEIWIRCGWVCVAVGLGLGEMVMMFAAAGGDVVRGWCCRGVGRLVLPWVWVGGWCCRGNCFLQQIMDYSNPNLVKQQKSGGRIAKYKQKIGEVLGKAVESIAVKKVKEGISVGFQRIKDKFHKTTQKHKNQES</sequence>
<protein>
    <submittedName>
        <fullName evidence="1">Uncharacterized protein</fullName>
    </submittedName>
</protein>
<evidence type="ECO:0000313" key="1">
    <source>
        <dbReference type="EMBL" id="SPD08831.1"/>
    </source>
</evidence>
<accession>A0A2N9HB08</accession>
<dbReference type="EMBL" id="OIVN01003110">
    <property type="protein sequence ID" value="SPD08831.1"/>
    <property type="molecule type" value="Genomic_DNA"/>
</dbReference>
<gene>
    <name evidence="1" type="ORF">FSB_LOCUS36713</name>
</gene>
<dbReference type="AlphaFoldDB" id="A0A2N9HB08"/>
<name>A0A2N9HB08_FAGSY</name>
<organism evidence="1">
    <name type="scientific">Fagus sylvatica</name>
    <name type="common">Beechnut</name>
    <dbReference type="NCBI Taxonomy" id="28930"/>
    <lineage>
        <taxon>Eukaryota</taxon>
        <taxon>Viridiplantae</taxon>
        <taxon>Streptophyta</taxon>
        <taxon>Embryophyta</taxon>
        <taxon>Tracheophyta</taxon>
        <taxon>Spermatophyta</taxon>
        <taxon>Magnoliopsida</taxon>
        <taxon>eudicotyledons</taxon>
        <taxon>Gunneridae</taxon>
        <taxon>Pentapetalae</taxon>
        <taxon>rosids</taxon>
        <taxon>fabids</taxon>
        <taxon>Fagales</taxon>
        <taxon>Fagaceae</taxon>
        <taxon>Fagus</taxon>
    </lineage>
</organism>
<reference evidence="1" key="1">
    <citation type="submission" date="2018-02" db="EMBL/GenBank/DDBJ databases">
        <authorList>
            <person name="Cohen D.B."/>
            <person name="Kent A.D."/>
        </authorList>
    </citation>
    <scope>NUCLEOTIDE SEQUENCE</scope>
</reference>
<proteinExistence type="predicted"/>